<dbReference type="AlphaFoldDB" id="A0A840C8K7"/>
<keyword evidence="4" id="KW-0479">Metal-binding</keyword>
<dbReference type="GO" id="GO:0043866">
    <property type="term" value="F:adenylyl-sulfate reductase (thioredoxin) activity"/>
    <property type="evidence" value="ECO:0007669"/>
    <property type="project" value="UniProtKB-EC"/>
</dbReference>
<feature type="active site" description="Nucleophile; cysteine thiosulfonate intermediate" evidence="4">
    <location>
        <position position="231"/>
    </location>
</feature>
<dbReference type="GO" id="GO:0004604">
    <property type="term" value="F:phosphoadenylyl-sulfate reductase (thioredoxin) activity"/>
    <property type="evidence" value="ECO:0007669"/>
    <property type="project" value="UniProtKB-UniRule"/>
</dbReference>
<feature type="domain" description="Phosphoadenosine phosphosulphate reductase" evidence="5">
    <location>
        <begin position="42"/>
        <end position="210"/>
    </location>
</feature>
<feature type="binding site" evidence="4">
    <location>
        <position position="208"/>
    </location>
    <ligand>
        <name>[4Fe-4S] cluster</name>
        <dbReference type="ChEBI" id="CHEBI:49883"/>
    </ligand>
</feature>
<comment type="caution">
    <text evidence="6">The sequence shown here is derived from an EMBL/GenBank/DDBJ whole genome shotgun (WGS) entry which is preliminary data.</text>
</comment>
<dbReference type="Pfam" id="PF01507">
    <property type="entry name" value="PAPS_reduct"/>
    <property type="match status" value="1"/>
</dbReference>
<dbReference type="GO" id="GO:0051539">
    <property type="term" value="F:4 iron, 4 sulfur cluster binding"/>
    <property type="evidence" value="ECO:0007669"/>
    <property type="project" value="UniProtKB-UniRule"/>
</dbReference>
<evidence type="ECO:0000313" key="7">
    <source>
        <dbReference type="Proteomes" id="UP000585681"/>
    </source>
</evidence>
<dbReference type="InterPro" id="IPR014729">
    <property type="entry name" value="Rossmann-like_a/b/a_fold"/>
</dbReference>
<dbReference type="Proteomes" id="UP000585681">
    <property type="component" value="Unassembled WGS sequence"/>
</dbReference>
<evidence type="ECO:0000259" key="5">
    <source>
        <dbReference type="Pfam" id="PF01507"/>
    </source>
</evidence>
<keyword evidence="2 4" id="KW-0560">Oxidoreductase</keyword>
<dbReference type="InterPro" id="IPR004511">
    <property type="entry name" value="PAPS/APS_Rdtase"/>
</dbReference>
<dbReference type="InterPro" id="IPR008318">
    <property type="entry name" value="UCP030820"/>
</dbReference>
<dbReference type="GO" id="GO:0019379">
    <property type="term" value="P:sulfate assimilation, phosphoadenylyl sulfate reduction by phosphoadenylyl-sulfate reductase (thioredoxin)"/>
    <property type="evidence" value="ECO:0007669"/>
    <property type="project" value="UniProtKB-UniRule"/>
</dbReference>
<keyword evidence="4" id="KW-0963">Cytoplasm</keyword>
<dbReference type="PANTHER" id="PTHR46509">
    <property type="entry name" value="PHOSPHOADENOSINE PHOSPHOSULFATE REDUCTASE"/>
    <property type="match status" value="1"/>
</dbReference>
<dbReference type="EC" id="1.8.4.10" evidence="4"/>
<dbReference type="Gene3D" id="3.40.50.620">
    <property type="entry name" value="HUPs"/>
    <property type="match status" value="1"/>
</dbReference>
<organism evidence="6 7">
    <name type="scientific">Actibacterium naphthalenivorans</name>
    <dbReference type="NCBI Taxonomy" id="1614693"/>
    <lineage>
        <taxon>Bacteria</taxon>
        <taxon>Pseudomonadati</taxon>
        <taxon>Pseudomonadota</taxon>
        <taxon>Alphaproteobacteria</taxon>
        <taxon>Rhodobacterales</taxon>
        <taxon>Roseobacteraceae</taxon>
        <taxon>Actibacterium</taxon>
    </lineage>
</organism>
<sequence>MPHDPMIHPVADRVAGLNARYRNHAAQAVLERALTDPHVGRIALVSSFGAESVVLLHMLSVIDRSAPVLFIDTQMLFPETLSYQAEVATALGLTDVRTIRARPEAVAARDPEGLLHQADTDACCDLRKTEPLERALADFDAWITGRKRFQGATRATLDFFENEGDRRIKVNPLAHWAPQDVQDYMINNRLPRHPLVARGYPSIGCAPCTSRVAPGEDPRAGRWRDAEKEECGIHFINGKVVRGPLPKEEEQPMNMLVTDQGFGKDDWTNGFVSAEQIGAPADAPMLAVDLPSDTDPASLAGLLQGIALIRVEFPSFADGRGFTLARRLRLMGFNGRLRARGHVLADQYAMARRAGFDEVEISPELTARQPWEQWQARAGWQSHDYQSRLRGTA</sequence>
<feature type="binding site" evidence="4">
    <location>
        <position position="124"/>
    </location>
    <ligand>
        <name>[4Fe-4S] cluster</name>
        <dbReference type="ChEBI" id="CHEBI:49883"/>
    </ligand>
</feature>
<comment type="subcellular location">
    <subcellularLocation>
        <location evidence="4">Cytoplasm</location>
    </subcellularLocation>
</comment>
<feature type="binding site" evidence="4">
    <location>
        <position position="123"/>
    </location>
    <ligand>
        <name>[4Fe-4S] cluster</name>
        <dbReference type="ChEBI" id="CHEBI:49883"/>
    </ligand>
</feature>
<keyword evidence="4" id="KW-0411">Iron-sulfur</keyword>
<name>A0A840C8K7_9RHOB</name>
<comment type="function">
    <text evidence="4">Catalyzes the formation of sulfite from adenosine 5'-phosphosulfate (APS) using thioredoxin as an electron donor.</text>
</comment>
<protein>
    <recommendedName>
        <fullName evidence="4">Adenosine 5'-phosphosulfate reductase</fullName>
        <shortName evidence="4">APS reductase</shortName>
        <ecNumber evidence="4">1.8.4.10</ecNumber>
    </recommendedName>
    <alternativeName>
        <fullName evidence="4">5'-adenylylsulfate reductase</fullName>
    </alternativeName>
    <alternativeName>
        <fullName evidence="4">Thioredoxin-dependent 5'-adenylylsulfate reductase</fullName>
    </alternativeName>
</protein>
<dbReference type="InterPro" id="IPR002500">
    <property type="entry name" value="PAPS_reduct_dom"/>
</dbReference>
<evidence type="ECO:0000256" key="1">
    <source>
        <dbReference type="ARBA" id="ARBA00009732"/>
    </source>
</evidence>
<dbReference type="NCBIfam" id="NF002537">
    <property type="entry name" value="PRK02090.1"/>
    <property type="match status" value="1"/>
</dbReference>
<dbReference type="HAMAP" id="MF_00063">
    <property type="entry name" value="CysH"/>
    <property type="match status" value="1"/>
</dbReference>
<evidence type="ECO:0000256" key="3">
    <source>
        <dbReference type="ARBA" id="ARBA00024327"/>
    </source>
</evidence>
<dbReference type="GO" id="GO:0070814">
    <property type="term" value="P:hydrogen sulfide biosynthetic process"/>
    <property type="evidence" value="ECO:0007669"/>
    <property type="project" value="UniProtKB-UniRule"/>
</dbReference>
<accession>A0A840C8K7</accession>
<comment type="pathway">
    <text evidence="3 4">Sulfur metabolism; hydrogen sulfide biosynthesis; sulfite from sulfate.</text>
</comment>
<evidence type="ECO:0000256" key="2">
    <source>
        <dbReference type="ARBA" id="ARBA00023002"/>
    </source>
</evidence>
<comment type="similarity">
    <text evidence="1 4">Belongs to the PAPS reductase family. CysH subfamily.</text>
</comment>
<proteinExistence type="inferred from homology"/>
<dbReference type="GO" id="GO:0005737">
    <property type="term" value="C:cytoplasm"/>
    <property type="evidence" value="ECO:0007669"/>
    <property type="project" value="UniProtKB-SubCell"/>
</dbReference>
<dbReference type="GO" id="GO:0046872">
    <property type="term" value="F:metal ion binding"/>
    <property type="evidence" value="ECO:0007669"/>
    <property type="project" value="UniProtKB-KW"/>
</dbReference>
<feature type="binding site" evidence="4">
    <location>
        <position position="205"/>
    </location>
    <ligand>
        <name>[4Fe-4S] cluster</name>
        <dbReference type="ChEBI" id="CHEBI:49883"/>
    </ligand>
</feature>
<reference evidence="6" key="1">
    <citation type="submission" date="2020-08" db="EMBL/GenBank/DDBJ databases">
        <title>Genomic Encyclopedia of Type Strains, Phase IV (KMG-IV): sequencing the most valuable type-strain genomes for metagenomic binning, comparative biology and taxonomic classification.</title>
        <authorList>
            <person name="Goeker M."/>
        </authorList>
    </citation>
    <scope>NUCLEOTIDE SEQUENCE [LARGE SCALE GENOMIC DNA]</scope>
    <source>
        <strain evidence="6">DSM 105040</strain>
    </source>
</reference>
<dbReference type="Pfam" id="PF06073">
    <property type="entry name" value="DUF934"/>
    <property type="match status" value="1"/>
</dbReference>
<evidence type="ECO:0000256" key="4">
    <source>
        <dbReference type="HAMAP-Rule" id="MF_00063"/>
    </source>
</evidence>
<evidence type="ECO:0000313" key="6">
    <source>
        <dbReference type="EMBL" id="MBB4021765.1"/>
    </source>
</evidence>
<comment type="cofactor">
    <cofactor evidence="4">
        <name>[4Fe-4S] cluster</name>
        <dbReference type="ChEBI" id="CHEBI:49883"/>
    </cofactor>
    <text evidence="4">Binds 1 [4Fe-4S] cluster per subunit.</text>
</comment>
<gene>
    <name evidence="4" type="primary">cysH</name>
    <name evidence="6" type="ORF">GGR17_001556</name>
</gene>
<dbReference type="EMBL" id="JACIEQ010000001">
    <property type="protein sequence ID" value="MBB4021765.1"/>
    <property type="molecule type" value="Genomic_DNA"/>
</dbReference>
<keyword evidence="4" id="KW-0408">Iron</keyword>
<dbReference type="SUPFAM" id="SSF52402">
    <property type="entry name" value="Adenine nucleotide alpha hydrolases-like"/>
    <property type="match status" value="1"/>
</dbReference>
<dbReference type="PANTHER" id="PTHR46509:SF1">
    <property type="entry name" value="PHOSPHOADENOSINE PHOSPHOSULFATE REDUCTASE"/>
    <property type="match status" value="1"/>
</dbReference>
<keyword evidence="7" id="KW-1185">Reference proteome</keyword>
<comment type="catalytic activity">
    <reaction evidence="4">
        <text>[thioredoxin]-disulfide + sulfite + AMP + 2 H(+) = adenosine 5'-phosphosulfate + [thioredoxin]-dithiol</text>
        <dbReference type="Rhea" id="RHEA:21976"/>
        <dbReference type="Rhea" id="RHEA-COMP:10698"/>
        <dbReference type="Rhea" id="RHEA-COMP:10700"/>
        <dbReference type="ChEBI" id="CHEBI:15378"/>
        <dbReference type="ChEBI" id="CHEBI:17359"/>
        <dbReference type="ChEBI" id="CHEBI:29950"/>
        <dbReference type="ChEBI" id="CHEBI:50058"/>
        <dbReference type="ChEBI" id="CHEBI:58243"/>
        <dbReference type="ChEBI" id="CHEBI:456215"/>
        <dbReference type="EC" id="1.8.4.10"/>
    </reaction>
</comment>